<keyword evidence="4" id="KW-0804">Transcription</keyword>
<keyword evidence="3" id="KW-0238">DNA-binding</keyword>
<dbReference type="InterPro" id="IPR004827">
    <property type="entry name" value="bZIP"/>
</dbReference>
<dbReference type="PROSITE" id="PS50217">
    <property type="entry name" value="BZIP"/>
    <property type="match status" value="1"/>
</dbReference>
<keyword evidence="5" id="KW-0539">Nucleus</keyword>
<dbReference type="Gene3D" id="1.20.5.170">
    <property type="match status" value="1"/>
</dbReference>
<dbReference type="SUPFAM" id="SSF57959">
    <property type="entry name" value="Leucine zipper domain"/>
    <property type="match status" value="1"/>
</dbReference>
<sequence>MGVPKRIVITAVRDRSSEKAAAATTTTTIIAPRDWHVKSEMEVAEPVATAAAPVRKRQRLDHLTREEKIMRRKLKNRVAAQSARDRKKARMDELEEQVTRLQADRVALIEENRLLRQRLEECQRENQRLVERLEGNASVQPTSPISTVNTITNTTSSQLAPVIKVEPRSPPETRASSSSLEYASLISGPLQQDQVPLRALALWMMQFGFWQLMTSATTSLPCSKSAARTCLGASPSQRMSLLCLCLLLLLLQRQQQKQSPGSRLVENGAPPHEWWGPHQKSWTPSKN</sequence>
<dbReference type="GO" id="GO:0005634">
    <property type="term" value="C:nucleus"/>
    <property type="evidence" value="ECO:0007669"/>
    <property type="project" value="TreeGrafter"/>
</dbReference>
<evidence type="ECO:0000256" key="8">
    <source>
        <dbReference type="SAM" id="MobiDB-lite"/>
    </source>
</evidence>
<evidence type="ECO:0000256" key="6">
    <source>
        <dbReference type="ARBA" id="ARBA00040165"/>
    </source>
</evidence>
<accession>A0A131XE84</accession>
<protein>
    <recommendedName>
        <fullName evidence="6">X-box-binding protein 1</fullName>
    </recommendedName>
</protein>
<evidence type="ECO:0000256" key="1">
    <source>
        <dbReference type="ARBA" id="ARBA00022843"/>
    </source>
</evidence>
<name>A0A131XE84_9ACAR</name>
<evidence type="ECO:0000256" key="4">
    <source>
        <dbReference type="ARBA" id="ARBA00023163"/>
    </source>
</evidence>
<evidence type="ECO:0000259" key="9">
    <source>
        <dbReference type="PROSITE" id="PS50217"/>
    </source>
</evidence>
<evidence type="ECO:0000256" key="5">
    <source>
        <dbReference type="ARBA" id="ARBA00023242"/>
    </source>
</evidence>
<evidence type="ECO:0000256" key="3">
    <source>
        <dbReference type="ARBA" id="ARBA00023125"/>
    </source>
</evidence>
<dbReference type="GO" id="GO:0000977">
    <property type="term" value="F:RNA polymerase II transcription regulatory region sequence-specific DNA binding"/>
    <property type="evidence" value="ECO:0007669"/>
    <property type="project" value="TreeGrafter"/>
</dbReference>
<dbReference type="GO" id="GO:0000981">
    <property type="term" value="F:DNA-binding transcription factor activity, RNA polymerase II-specific"/>
    <property type="evidence" value="ECO:0007669"/>
    <property type="project" value="TreeGrafter"/>
</dbReference>
<keyword evidence="7" id="KW-0175">Coiled coil</keyword>
<organism evidence="10">
    <name type="scientific">Hyalomma excavatum</name>
    <dbReference type="NCBI Taxonomy" id="257692"/>
    <lineage>
        <taxon>Eukaryota</taxon>
        <taxon>Metazoa</taxon>
        <taxon>Ecdysozoa</taxon>
        <taxon>Arthropoda</taxon>
        <taxon>Chelicerata</taxon>
        <taxon>Arachnida</taxon>
        <taxon>Acari</taxon>
        <taxon>Parasitiformes</taxon>
        <taxon>Ixodida</taxon>
        <taxon>Ixodoidea</taxon>
        <taxon>Ixodidae</taxon>
        <taxon>Hyalomminae</taxon>
        <taxon>Hyalomma</taxon>
    </lineage>
</organism>
<feature type="domain" description="BZIP" evidence="9">
    <location>
        <begin position="66"/>
        <end position="129"/>
    </location>
</feature>
<dbReference type="PANTHER" id="PTHR46542:SF1">
    <property type="entry name" value="X-BOX BINDING PROTEIN 1"/>
    <property type="match status" value="1"/>
</dbReference>
<feature type="coiled-coil region" evidence="7">
    <location>
        <begin position="77"/>
        <end position="132"/>
    </location>
</feature>
<keyword evidence="2" id="KW-0805">Transcription regulation</keyword>
<proteinExistence type="evidence at transcript level"/>
<evidence type="ECO:0000256" key="7">
    <source>
        <dbReference type="SAM" id="Coils"/>
    </source>
</evidence>
<dbReference type="InterPro" id="IPR052470">
    <property type="entry name" value="ER_Stress-Reg_TF"/>
</dbReference>
<keyword evidence="1" id="KW-0832">Ubl conjugation</keyword>
<evidence type="ECO:0000313" key="10">
    <source>
        <dbReference type="EMBL" id="JAP65329.1"/>
    </source>
</evidence>
<reference evidence="10" key="1">
    <citation type="journal article" date="2017" name="Ticks Tick Borne Dis.">
        <title>An insight into the sialome of Hyalomma excavatum.</title>
        <authorList>
            <person name="Ribeiro J.M."/>
            <person name="Slovak M."/>
            <person name="Francischetti I.M."/>
        </authorList>
    </citation>
    <scope>NUCLEOTIDE SEQUENCE</scope>
    <source>
        <strain evidence="10">Samish</strain>
        <tissue evidence="10">Salivary glands</tissue>
    </source>
</reference>
<dbReference type="PANTHER" id="PTHR46542">
    <property type="entry name" value="X-BOX BINDING PROTEIN 1"/>
    <property type="match status" value="1"/>
</dbReference>
<dbReference type="Pfam" id="PF00170">
    <property type="entry name" value="bZIP_1"/>
    <property type="match status" value="1"/>
</dbReference>
<feature type="region of interest" description="Disordered" evidence="8">
    <location>
        <begin position="260"/>
        <end position="287"/>
    </location>
</feature>
<dbReference type="CDD" id="cd14691">
    <property type="entry name" value="bZIP_XBP1"/>
    <property type="match status" value="1"/>
</dbReference>
<dbReference type="AlphaFoldDB" id="A0A131XE84"/>
<evidence type="ECO:0000256" key="2">
    <source>
        <dbReference type="ARBA" id="ARBA00023015"/>
    </source>
</evidence>
<dbReference type="SMART" id="SM00338">
    <property type="entry name" value="BRLZ"/>
    <property type="match status" value="1"/>
</dbReference>
<dbReference type="InterPro" id="IPR046347">
    <property type="entry name" value="bZIP_sf"/>
</dbReference>
<dbReference type="EMBL" id="GEFH01003252">
    <property type="protein sequence ID" value="JAP65329.1"/>
    <property type="molecule type" value="mRNA"/>
</dbReference>